<dbReference type="PROSITE" id="PS50878">
    <property type="entry name" value="RT_POL"/>
    <property type="match status" value="1"/>
</dbReference>
<dbReference type="InterPro" id="IPR043128">
    <property type="entry name" value="Rev_trsase/Diguanyl_cyclase"/>
</dbReference>
<dbReference type="Proteomes" id="UP000076858">
    <property type="component" value="Unassembled WGS sequence"/>
</dbReference>
<dbReference type="Gene3D" id="3.10.10.10">
    <property type="entry name" value="HIV Type 1 Reverse Transcriptase, subunit A, domain 1"/>
    <property type="match status" value="2"/>
</dbReference>
<accession>A0A164R9F5</accession>
<dbReference type="InterPro" id="IPR043502">
    <property type="entry name" value="DNA/RNA_pol_sf"/>
</dbReference>
<evidence type="ECO:0000313" key="4">
    <source>
        <dbReference type="Proteomes" id="UP000076858"/>
    </source>
</evidence>
<evidence type="ECO:0000313" key="3">
    <source>
        <dbReference type="EMBL" id="KZS08453.1"/>
    </source>
</evidence>
<reference evidence="3 4" key="1">
    <citation type="submission" date="2016-03" db="EMBL/GenBank/DDBJ databases">
        <title>EvidentialGene: Evidence-directed Construction of Genes on Genomes.</title>
        <authorList>
            <person name="Gilbert D.G."/>
            <person name="Choi J.-H."/>
            <person name="Mockaitis K."/>
            <person name="Colbourne J."/>
            <person name="Pfrender M."/>
        </authorList>
    </citation>
    <scope>NUCLEOTIDE SEQUENCE [LARGE SCALE GENOMIC DNA]</scope>
    <source>
        <strain evidence="3 4">Xinb3</strain>
        <tissue evidence="3">Complete organism</tissue>
    </source>
</reference>
<dbReference type="OrthoDB" id="7756796at2759"/>
<feature type="region of interest" description="Disordered" evidence="1">
    <location>
        <begin position="40"/>
        <end position="69"/>
    </location>
</feature>
<dbReference type="SUPFAM" id="SSF56672">
    <property type="entry name" value="DNA/RNA polymerases"/>
    <property type="match status" value="2"/>
</dbReference>
<dbReference type="InterPro" id="IPR052055">
    <property type="entry name" value="Hepadnavirus_pol/RT"/>
</dbReference>
<dbReference type="Pfam" id="PF00078">
    <property type="entry name" value="RVT_1"/>
    <property type="match status" value="2"/>
</dbReference>
<keyword evidence="4" id="KW-1185">Reference proteome</keyword>
<comment type="caution">
    <text evidence="3">The sequence shown here is derived from an EMBL/GenBank/DDBJ whole genome shotgun (WGS) entry which is preliminary data.</text>
</comment>
<dbReference type="InterPro" id="IPR000477">
    <property type="entry name" value="RT_dom"/>
</dbReference>
<dbReference type="PANTHER" id="PTHR33050:SF7">
    <property type="entry name" value="RIBONUCLEASE H"/>
    <property type="match status" value="1"/>
</dbReference>
<evidence type="ECO:0000256" key="1">
    <source>
        <dbReference type="SAM" id="MobiDB-lite"/>
    </source>
</evidence>
<organism evidence="3 4">
    <name type="scientific">Daphnia magna</name>
    <dbReference type="NCBI Taxonomy" id="35525"/>
    <lineage>
        <taxon>Eukaryota</taxon>
        <taxon>Metazoa</taxon>
        <taxon>Ecdysozoa</taxon>
        <taxon>Arthropoda</taxon>
        <taxon>Crustacea</taxon>
        <taxon>Branchiopoda</taxon>
        <taxon>Diplostraca</taxon>
        <taxon>Cladocera</taxon>
        <taxon>Anomopoda</taxon>
        <taxon>Daphniidae</taxon>
        <taxon>Daphnia</taxon>
    </lineage>
</organism>
<dbReference type="PANTHER" id="PTHR33050">
    <property type="entry name" value="REVERSE TRANSCRIPTASE DOMAIN-CONTAINING PROTEIN"/>
    <property type="match status" value="1"/>
</dbReference>
<name>A0A164R9F5_9CRUS</name>
<dbReference type="EMBL" id="LRGB01002193">
    <property type="protein sequence ID" value="KZS08453.1"/>
    <property type="molecule type" value="Genomic_DNA"/>
</dbReference>
<dbReference type="GO" id="GO:0071897">
    <property type="term" value="P:DNA biosynthetic process"/>
    <property type="evidence" value="ECO:0007669"/>
    <property type="project" value="UniProtKB-ARBA"/>
</dbReference>
<dbReference type="AlphaFoldDB" id="A0A164R9F5"/>
<feature type="domain" description="Reverse transcriptase" evidence="2">
    <location>
        <begin position="840"/>
        <end position="1022"/>
    </location>
</feature>
<sequence>MTLSLLSSMLVSKPTLLCLQRNFYTMLTNAKQDNTLSQVAKTAPAATGTEGRRTAGIGRLRSPEPSSAVVYHPPQYDANLRGRGIRGVHGRRAGRAREIRPNTWSAVGRRHVSFNSDLSTSRKMTLNVRFESFPRFIDRYETSFGNGDTAPITVAPRLKRFAPNWVSIPDNVWVLKTVCKGLTMDFTSEPVQEFLPPETFMLEDMVKVCDKEIRDLLVKRVKVRFSSATKNTYKVTDHICHSHITIPPSIRYQHFKMDILESVRYLVREGDKMVKIDHKDAYYTVAFEKAHHKYLRFRWRGQVYEFSCRAFCLAPAPKTLKVIMACLRRQGIRLITYLDDILVLNGCKEEALDLKTVIDLLQSLGFLINMEESMVIPSQSMEYLGLIVNSTDLSFSLPCSKPEAVRKMWVTALMGGMVSLRTLAFIDGNFSWAISAIPFAQPHYRSLQHFYIANEQLSKFELETKVSLSPATLLYLECWVANIEKSKGQGWFPTLFEHACDVLRLLRPSTGLLMSAQGTPHTLLQTGTLYLAAWKFAGNLIVYSSVNIQCSMLSPNLGPIDGFPIGQHPIVIKLLKGCCNRRPPTLNPGVIITGSEPAAITFSPVSFVGNSVRFAYRNQGKHNECGRAHISKKRREAVIGSTDPRVDYLLKEDIGLTSNKEARELLFTGEFLERMLKEALRMKFWPSGIKQQLARPAVRGIRSGRQDADPLWMLHFAKTKTLTVSRRNVVSSRKSVGNSRGGRVRGYANQRRFIFSSHVSQYVHLPFQPVDIKVGARLKSFANLWERITDDQWILDIVYNGLKINFLSQPFQRAFPPEVTMSEEMRTICQAEISSLIKKRAVTEITDGTTGFVCSFFCIPKKSGGYRPIVNLKPLNKFINYEHFKMENLKTVRFLVRKGDWFIKLDLKDAYLSVPVHPSQQKYLRFQWGGRIFQFCCMAFGLSPAPRIFTKMLRVVVAFLRKQGIRLVIYLDDFMIMNQTEEGAKTDLKTTLDILHQLGFLINWEKSVIIPTQVIEYLGMIVDSTRLSFSLPTNKVHEVKKMCMEALAVSKVTLRNLALILGNFTWAIPTIPFAQSHYRSVQRYYITESKRSGGNLNEGCTVSEYAKVDLEWWLSIEAVHLAGVLNVEADRESRADDDASDWMLDPPVFRTINGIWPTKIDLFSSHSNAQLPSFVSWRPQPKATAVNAFSINWRGRFGYAFPLFSLISKCLEKIRREKANLVMICPVWLAQPWFPVLLELTCDVPYLLPKSPKLLSSARNEQHPLLQI</sequence>
<gene>
    <name evidence="3" type="ORF">APZ42_027532</name>
</gene>
<evidence type="ECO:0000259" key="2">
    <source>
        <dbReference type="PROSITE" id="PS50878"/>
    </source>
</evidence>
<dbReference type="Gene3D" id="3.30.70.270">
    <property type="match status" value="2"/>
</dbReference>
<proteinExistence type="predicted"/>
<dbReference type="CDD" id="cd03714">
    <property type="entry name" value="RT_DIRS1"/>
    <property type="match status" value="2"/>
</dbReference>
<protein>
    <recommendedName>
        <fullName evidence="2">Reverse transcriptase domain-containing protein</fullName>
    </recommendedName>
</protein>